<evidence type="ECO:0000259" key="2">
    <source>
        <dbReference type="PROSITE" id="PS51384"/>
    </source>
</evidence>
<dbReference type="PANTHER" id="PTHR43513:SF1">
    <property type="entry name" value="ANAEROBIC SULFITE REDUCTASE SUBUNIT B"/>
    <property type="match status" value="1"/>
</dbReference>
<comment type="caution">
    <text evidence="3">The sequence shown here is derived from an EMBL/GenBank/DDBJ whole genome shotgun (WGS) entry which is preliminary data.</text>
</comment>
<dbReference type="Pfam" id="PF00175">
    <property type="entry name" value="NAD_binding_1"/>
    <property type="match status" value="1"/>
</dbReference>
<dbReference type="InterPro" id="IPR017927">
    <property type="entry name" value="FAD-bd_FR_type"/>
</dbReference>
<dbReference type="AlphaFoldDB" id="A0A062XMX5"/>
<evidence type="ECO:0000313" key="3">
    <source>
        <dbReference type="EMBL" id="KDA53887.1"/>
    </source>
</evidence>
<gene>
    <name evidence="3" type="ORF">EG19_02625</name>
</gene>
<proteinExistence type="predicted"/>
<keyword evidence="1" id="KW-0001">2Fe-2S</keyword>
<accession>A0A062XMX5</accession>
<dbReference type="RefSeq" id="WP_053335020.1">
    <property type="nucleotide sequence ID" value="NZ_JMFG01000016.1"/>
</dbReference>
<evidence type="ECO:0000313" key="4">
    <source>
        <dbReference type="Proteomes" id="UP000027284"/>
    </source>
</evidence>
<reference evidence="3 4" key="1">
    <citation type="submission" date="2014-04" db="EMBL/GenBank/DDBJ databases">
        <title>The Genome Sequence of Thermoanaerobaculum aquaticum MP-01, The First Cultivated Group 23 Acidobacterium.</title>
        <authorList>
            <person name="Stamps B.W."/>
            <person name="Losey N.A."/>
            <person name="Lawson P.A."/>
            <person name="Stevenson B.S."/>
        </authorList>
    </citation>
    <scope>NUCLEOTIDE SEQUENCE [LARGE SCALE GENOMIC DNA]</scope>
    <source>
        <strain evidence="3 4">MP-01</strain>
    </source>
</reference>
<dbReference type="InterPro" id="IPR039261">
    <property type="entry name" value="FNR_nucleotide-bd"/>
</dbReference>
<dbReference type="Pfam" id="PF00970">
    <property type="entry name" value="FAD_binding_6"/>
    <property type="match status" value="1"/>
</dbReference>
<name>A0A062XMX5_9BACT</name>
<dbReference type="Pfam" id="PF10418">
    <property type="entry name" value="DHODB_Fe-S_bind"/>
    <property type="match status" value="1"/>
</dbReference>
<dbReference type="STRING" id="1312852.EG19_02625"/>
<dbReference type="PRINTS" id="PR00410">
    <property type="entry name" value="PHEHYDRXLASE"/>
</dbReference>
<dbReference type="PANTHER" id="PTHR43513">
    <property type="entry name" value="DIHYDROOROTATE DEHYDROGENASE B (NAD(+)), ELECTRON TRANSFER SUBUNIT"/>
    <property type="match status" value="1"/>
</dbReference>
<dbReference type="InterPro" id="IPR012165">
    <property type="entry name" value="Cyt_c3_hydrogenase_gsu"/>
</dbReference>
<keyword evidence="1" id="KW-0408">Iron</keyword>
<dbReference type="GO" id="GO:0046872">
    <property type="term" value="F:metal ion binding"/>
    <property type="evidence" value="ECO:0007669"/>
    <property type="project" value="UniProtKB-KW"/>
</dbReference>
<keyword evidence="1" id="KW-0411">Iron-sulfur</keyword>
<dbReference type="OrthoDB" id="9796486at2"/>
<feature type="binding site" evidence="1">
    <location>
        <position position="267"/>
    </location>
    <ligand>
        <name>[2Fe-2S] cluster</name>
        <dbReference type="ChEBI" id="CHEBI:190135"/>
    </ligand>
</feature>
<dbReference type="InterPro" id="IPR050353">
    <property type="entry name" value="PyrK_electron_transfer"/>
</dbReference>
<dbReference type="SUPFAM" id="SSF52343">
    <property type="entry name" value="Ferredoxin reductase-like, C-terminal NADP-linked domain"/>
    <property type="match status" value="1"/>
</dbReference>
<dbReference type="GO" id="GO:0016491">
    <property type="term" value="F:oxidoreductase activity"/>
    <property type="evidence" value="ECO:0007669"/>
    <property type="project" value="InterPro"/>
</dbReference>
<dbReference type="CDD" id="cd06221">
    <property type="entry name" value="sulfite_reductase_like"/>
    <property type="match status" value="1"/>
</dbReference>
<feature type="binding site" evidence="1">
    <location>
        <position position="278"/>
    </location>
    <ligand>
        <name>[2Fe-2S] cluster</name>
        <dbReference type="ChEBI" id="CHEBI:190135"/>
    </ligand>
</feature>
<organism evidence="3 4">
    <name type="scientific">Thermoanaerobaculum aquaticum</name>
    <dbReference type="NCBI Taxonomy" id="1312852"/>
    <lineage>
        <taxon>Bacteria</taxon>
        <taxon>Pseudomonadati</taxon>
        <taxon>Acidobacteriota</taxon>
        <taxon>Thermoanaerobaculia</taxon>
        <taxon>Thermoanaerobaculales</taxon>
        <taxon>Thermoanaerobaculaceae</taxon>
        <taxon>Thermoanaerobaculum</taxon>
    </lineage>
</organism>
<keyword evidence="4" id="KW-1185">Reference proteome</keyword>
<dbReference type="InterPro" id="IPR008333">
    <property type="entry name" value="Cbr1-like_FAD-bd_dom"/>
</dbReference>
<feature type="binding site" evidence="1">
    <location>
        <position position="270"/>
    </location>
    <ligand>
        <name>[2Fe-2S] cluster</name>
        <dbReference type="ChEBI" id="CHEBI:190135"/>
    </ligand>
</feature>
<dbReference type="Gene3D" id="3.40.50.80">
    <property type="entry name" value="Nucleotide-binding domain of ferredoxin-NADP reductase (FNR) module"/>
    <property type="match status" value="1"/>
</dbReference>
<dbReference type="PROSITE" id="PS51384">
    <property type="entry name" value="FAD_FR"/>
    <property type="match status" value="1"/>
</dbReference>
<dbReference type="Gene3D" id="2.40.30.10">
    <property type="entry name" value="Translation factors"/>
    <property type="match status" value="1"/>
</dbReference>
<dbReference type="PIRSF" id="PIRSF006816">
    <property type="entry name" value="Cyc3_hyd_g"/>
    <property type="match status" value="1"/>
</dbReference>
<sequence>MSERFYPGIHQQRLRGLATGTNVYQPQPARIMKVTELTADVRLFDLRFVDPALAQSFEFRPGQFVELSILGVGEGPFSLPSPPTRKGFFQLGIRRAGVLTSYLFDHVREGDVVGIRGPLGNGFPVELFGGQDVLLLAGGLGMVPLRGLLLYLMDQRELFGRVILLAGFRNPDQVLFADEIFSLARRGDAEIHLSVDDTLGKPWTGRVGVVTELLDQVRIDPSRTYAVACGPPVFYKFMLEKVVAMGLGRDRIFLSLERRMECGVGKCGHCGVGYTFTCLHGPVFSYWDALNLPELIYS</sequence>
<dbReference type="SUPFAM" id="SSF63380">
    <property type="entry name" value="Riboflavin synthase domain-like"/>
    <property type="match status" value="1"/>
</dbReference>
<dbReference type="InterPro" id="IPR019480">
    <property type="entry name" value="Dihydroorotate_DH_Fe-S-bd"/>
</dbReference>
<dbReference type="EMBL" id="JMFG01000016">
    <property type="protein sequence ID" value="KDA53887.1"/>
    <property type="molecule type" value="Genomic_DNA"/>
</dbReference>
<dbReference type="InterPro" id="IPR017938">
    <property type="entry name" value="Riboflavin_synthase-like_b-brl"/>
</dbReference>
<dbReference type="GO" id="GO:0051537">
    <property type="term" value="F:2 iron, 2 sulfur cluster binding"/>
    <property type="evidence" value="ECO:0007669"/>
    <property type="project" value="UniProtKB-KW"/>
</dbReference>
<protein>
    <recommendedName>
        <fullName evidence="2">FAD-binding FR-type domain-containing protein</fullName>
    </recommendedName>
</protein>
<dbReference type="InterPro" id="IPR001433">
    <property type="entry name" value="OxRdtase_FAD/NAD-bd"/>
</dbReference>
<keyword evidence="1" id="KW-0479">Metal-binding</keyword>
<dbReference type="GO" id="GO:0050660">
    <property type="term" value="F:flavin adenine dinucleotide binding"/>
    <property type="evidence" value="ECO:0007669"/>
    <property type="project" value="InterPro"/>
</dbReference>
<evidence type="ECO:0000256" key="1">
    <source>
        <dbReference type="PIRSR" id="PIRSR006816-2"/>
    </source>
</evidence>
<feature type="binding site" evidence="1">
    <location>
        <position position="262"/>
    </location>
    <ligand>
        <name>[2Fe-2S] cluster</name>
        <dbReference type="ChEBI" id="CHEBI:190135"/>
    </ligand>
</feature>
<dbReference type="Proteomes" id="UP000027284">
    <property type="component" value="Unassembled WGS sequence"/>
</dbReference>
<dbReference type="GO" id="GO:0006221">
    <property type="term" value="P:pyrimidine nucleotide biosynthetic process"/>
    <property type="evidence" value="ECO:0007669"/>
    <property type="project" value="InterPro"/>
</dbReference>
<feature type="domain" description="FAD-binding FR-type" evidence="2">
    <location>
        <begin position="24"/>
        <end position="125"/>
    </location>
</feature>
<comment type="cofactor">
    <cofactor evidence="1">
        <name>[2Fe-2S] cluster</name>
        <dbReference type="ChEBI" id="CHEBI:190135"/>
    </cofactor>
    <text evidence="1">Binds 1 [2Fe-2S] cluster per subunit.</text>
</comment>